<sequence length="105" mass="11800">EHIDCLNLVQLLCCELFLKAGGCVVQTCCNILSCGFRDVILPFLAAKGAAWVGDCYLYLMLCWRFGFLNSGSFYSLLGNTWELQQRGHLLLHCLENFSSGNFPRV</sequence>
<dbReference type="Proteomes" id="UP000694556">
    <property type="component" value="Chromosome 11"/>
</dbReference>
<proteinExistence type="predicted"/>
<reference evidence="1" key="3">
    <citation type="submission" date="2025-09" db="UniProtKB">
        <authorList>
            <consortium name="Ensembl"/>
        </authorList>
    </citation>
    <scope>IDENTIFICATION</scope>
</reference>
<reference evidence="1" key="1">
    <citation type="submission" date="2018-09" db="EMBL/GenBank/DDBJ databases">
        <title>Common duck and Muscovy duck high density SNP chip.</title>
        <authorList>
            <person name="Vignal A."/>
            <person name="Thebault N."/>
            <person name="Warren W.C."/>
        </authorList>
    </citation>
    <scope>NUCLEOTIDE SEQUENCE [LARGE SCALE GENOMIC DNA]</scope>
</reference>
<evidence type="ECO:0000313" key="2">
    <source>
        <dbReference type="Proteomes" id="UP000694556"/>
    </source>
</evidence>
<reference evidence="1" key="2">
    <citation type="submission" date="2025-08" db="UniProtKB">
        <authorList>
            <consortium name="Ensembl"/>
        </authorList>
    </citation>
    <scope>IDENTIFICATION</scope>
</reference>
<organism evidence="1 2">
    <name type="scientific">Cairina moschata</name>
    <name type="common">Muscovy duck</name>
    <dbReference type="NCBI Taxonomy" id="8855"/>
    <lineage>
        <taxon>Eukaryota</taxon>
        <taxon>Metazoa</taxon>
        <taxon>Chordata</taxon>
        <taxon>Craniata</taxon>
        <taxon>Vertebrata</taxon>
        <taxon>Euteleostomi</taxon>
        <taxon>Archelosauria</taxon>
        <taxon>Archosauria</taxon>
        <taxon>Dinosauria</taxon>
        <taxon>Saurischia</taxon>
        <taxon>Theropoda</taxon>
        <taxon>Coelurosauria</taxon>
        <taxon>Aves</taxon>
        <taxon>Neognathae</taxon>
        <taxon>Galloanserae</taxon>
        <taxon>Anseriformes</taxon>
        <taxon>Anatidae</taxon>
        <taxon>Anatinae</taxon>
        <taxon>Cairina</taxon>
    </lineage>
</organism>
<dbReference type="AlphaFoldDB" id="A0A8C3CMS8"/>
<evidence type="ECO:0000313" key="1">
    <source>
        <dbReference type="Ensembl" id="ENSCMMP00000021763.1"/>
    </source>
</evidence>
<accession>A0A8C3CMS8</accession>
<protein>
    <submittedName>
        <fullName evidence="1">Uncharacterized protein</fullName>
    </submittedName>
</protein>
<name>A0A8C3CMS8_CAIMO</name>
<keyword evidence="2" id="KW-1185">Reference proteome</keyword>
<dbReference type="Ensembl" id="ENSCMMT00000023847.1">
    <property type="protein sequence ID" value="ENSCMMP00000021763.1"/>
    <property type="gene ID" value="ENSCMMG00000013701.1"/>
</dbReference>